<evidence type="ECO:0000259" key="11">
    <source>
        <dbReference type="PROSITE" id="PS50110"/>
    </source>
</evidence>
<dbReference type="InterPro" id="IPR000014">
    <property type="entry name" value="PAS"/>
</dbReference>
<keyword evidence="3 9" id="KW-0597">Phosphoprotein</keyword>
<proteinExistence type="predicted"/>
<dbReference type="Gene3D" id="3.40.50.2300">
    <property type="match status" value="1"/>
</dbReference>
<evidence type="ECO:0000256" key="2">
    <source>
        <dbReference type="ARBA" id="ARBA00012438"/>
    </source>
</evidence>
<dbReference type="InterPro" id="IPR005467">
    <property type="entry name" value="His_kinase_dom"/>
</dbReference>
<keyword evidence="5" id="KW-0547">Nucleotide-binding</keyword>
<dbReference type="EMBL" id="JBIPKE010000020">
    <property type="protein sequence ID" value="MFH6985593.1"/>
    <property type="molecule type" value="Genomic_DNA"/>
</dbReference>
<evidence type="ECO:0000256" key="3">
    <source>
        <dbReference type="ARBA" id="ARBA00022553"/>
    </source>
</evidence>
<evidence type="ECO:0000259" key="10">
    <source>
        <dbReference type="PROSITE" id="PS50109"/>
    </source>
</evidence>
<dbReference type="InterPro" id="IPR011006">
    <property type="entry name" value="CheY-like_superfamily"/>
</dbReference>
<dbReference type="InterPro" id="IPR013656">
    <property type="entry name" value="PAS_4"/>
</dbReference>
<dbReference type="PROSITE" id="PS50113">
    <property type="entry name" value="PAC"/>
    <property type="match status" value="1"/>
</dbReference>
<dbReference type="Gene3D" id="3.30.565.10">
    <property type="entry name" value="Histidine kinase-like ATPase, C-terminal domain"/>
    <property type="match status" value="1"/>
</dbReference>
<evidence type="ECO:0000313" key="15">
    <source>
        <dbReference type="Proteomes" id="UP001610063"/>
    </source>
</evidence>
<feature type="domain" description="Histidine kinase" evidence="10">
    <location>
        <begin position="395"/>
        <end position="581"/>
    </location>
</feature>
<dbReference type="InterPro" id="IPR001610">
    <property type="entry name" value="PAC"/>
</dbReference>
<dbReference type="InterPro" id="IPR036890">
    <property type="entry name" value="HATPase_C_sf"/>
</dbReference>
<dbReference type="InterPro" id="IPR003594">
    <property type="entry name" value="HATPase_dom"/>
</dbReference>
<dbReference type="NCBIfam" id="TIGR00229">
    <property type="entry name" value="sensory_box"/>
    <property type="match status" value="1"/>
</dbReference>
<dbReference type="SMART" id="SM00086">
    <property type="entry name" value="PAC"/>
    <property type="match status" value="2"/>
</dbReference>
<evidence type="ECO:0000256" key="6">
    <source>
        <dbReference type="ARBA" id="ARBA00022777"/>
    </source>
</evidence>
<evidence type="ECO:0000256" key="4">
    <source>
        <dbReference type="ARBA" id="ARBA00022679"/>
    </source>
</evidence>
<dbReference type="PANTHER" id="PTHR24421:SF10">
    <property type="entry name" value="NITRATE_NITRITE SENSOR PROTEIN NARQ"/>
    <property type="match status" value="1"/>
</dbReference>
<dbReference type="Pfam" id="PF07730">
    <property type="entry name" value="HisKA_3"/>
    <property type="match status" value="1"/>
</dbReference>
<dbReference type="PANTHER" id="PTHR24421">
    <property type="entry name" value="NITRATE/NITRITE SENSOR PROTEIN NARX-RELATED"/>
    <property type="match status" value="1"/>
</dbReference>
<dbReference type="SMART" id="SM00091">
    <property type="entry name" value="PAS"/>
    <property type="match status" value="2"/>
</dbReference>
<dbReference type="InterPro" id="IPR001789">
    <property type="entry name" value="Sig_transdc_resp-reg_receiver"/>
</dbReference>
<dbReference type="Pfam" id="PF02518">
    <property type="entry name" value="HATPase_c"/>
    <property type="match status" value="1"/>
</dbReference>
<keyword evidence="8" id="KW-0902">Two-component regulatory system</keyword>
<comment type="catalytic activity">
    <reaction evidence="1">
        <text>ATP + protein L-histidine = ADP + protein N-phospho-L-histidine.</text>
        <dbReference type="EC" id="2.7.13.3"/>
    </reaction>
</comment>
<dbReference type="EC" id="2.7.13.3" evidence="2"/>
<feature type="modified residue" description="4-aspartylphosphate" evidence="9">
    <location>
        <position position="52"/>
    </location>
</feature>
<sequence length="581" mass="65874">MKILYLEDNTSDYELLDLSLQKSNLEFTLDRAENKAQYQKALETPYDIIISDYNLQGFTGTDALKMLREKDQSIPFVVISGTVGEEQAVSLLHYGASDFLLKKNVKKLPIIIERVLRNKMIDDERRNFQKELINKNLILDSLFNSFEDMVFLKDTNGTYLKVNTAFSRFFGFTEKAILGMTDGNLFDKNIADKAQETDQHVRNNKLSITYEILFTGTDGTNRILEVVKYPVLDGDVVTGVVGSSRDITERKMLEEKNAKSQYILNQAEQLTYSGSFQYDSEVDILSCSPHFVKMMGISGNINKISLMKFLGLVYKDDHKIFNDEIDKVLDKKVTVTIDHRYIPNGSKQIRYGRTTISPDYSTGNASIFYGTIVDTTSDYENDMALLNIQELERSNIANELHDNLGQKMSASALFLDGLVSKYPEDTELTKVANMINTSLTQIRSLSNTLSLSSIKEMGLEDSLRQLQDQIPLSIEFELHYSVDESSISEFISTQTFRIIQEAINNIQKHSEAKRIEIDIAQAQSVITLKIRDNGKGFDINAGVRGNGIRNMEQRVKKCNGLIHIDSKINEGTFIDIKLPIK</sequence>
<reference evidence="14 15" key="1">
    <citation type="journal article" date="2013" name="Int. J. Syst. Evol. Microbiol.">
        <title>Marinoscillum luteum sp. nov., isolated from marine sediment.</title>
        <authorList>
            <person name="Cha I.T."/>
            <person name="Park S.J."/>
            <person name="Kim S.J."/>
            <person name="Kim J.G."/>
            <person name="Jung M.Y."/>
            <person name="Shin K.S."/>
            <person name="Kwon K.K."/>
            <person name="Yang S.H."/>
            <person name="Seo Y.S."/>
            <person name="Rhee S.K."/>
        </authorList>
    </citation>
    <scope>NUCLEOTIDE SEQUENCE [LARGE SCALE GENOMIC DNA]</scope>
    <source>
        <strain evidence="14 15">KCTC 23939</strain>
    </source>
</reference>
<feature type="domain" description="PAC" evidence="13">
    <location>
        <begin position="208"/>
        <end position="259"/>
    </location>
</feature>
<dbReference type="InterPro" id="IPR011712">
    <property type="entry name" value="Sig_transdc_His_kin_sub3_dim/P"/>
</dbReference>
<evidence type="ECO:0000256" key="5">
    <source>
        <dbReference type="ARBA" id="ARBA00022741"/>
    </source>
</evidence>
<dbReference type="CDD" id="cd16917">
    <property type="entry name" value="HATPase_UhpB-NarQ-NarX-like"/>
    <property type="match status" value="1"/>
</dbReference>
<dbReference type="CDD" id="cd00156">
    <property type="entry name" value="REC"/>
    <property type="match status" value="1"/>
</dbReference>
<dbReference type="PROSITE" id="PS50112">
    <property type="entry name" value="PAS"/>
    <property type="match status" value="1"/>
</dbReference>
<protein>
    <recommendedName>
        <fullName evidence="2">histidine kinase</fullName>
        <ecNumber evidence="2">2.7.13.3</ecNumber>
    </recommendedName>
</protein>
<evidence type="ECO:0000259" key="12">
    <source>
        <dbReference type="PROSITE" id="PS50112"/>
    </source>
</evidence>
<accession>A0ABW7ND78</accession>
<dbReference type="InterPro" id="IPR050482">
    <property type="entry name" value="Sensor_HK_TwoCompSys"/>
</dbReference>
<keyword evidence="4" id="KW-0808">Transferase</keyword>
<keyword evidence="6" id="KW-0418">Kinase</keyword>
<evidence type="ECO:0000256" key="8">
    <source>
        <dbReference type="ARBA" id="ARBA00023012"/>
    </source>
</evidence>
<keyword evidence="15" id="KW-1185">Reference proteome</keyword>
<evidence type="ECO:0000256" key="9">
    <source>
        <dbReference type="PROSITE-ProRule" id="PRU00169"/>
    </source>
</evidence>
<evidence type="ECO:0000256" key="7">
    <source>
        <dbReference type="ARBA" id="ARBA00022840"/>
    </source>
</evidence>
<dbReference type="PROSITE" id="PS50110">
    <property type="entry name" value="RESPONSE_REGULATORY"/>
    <property type="match status" value="1"/>
</dbReference>
<dbReference type="SUPFAM" id="SSF55785">
    <property type="entry name" value="PYP-like sensor domain (PAS domain)"/>
    <property type="match status" value="2"/>
</dbReference>
<evidence type="ECO:0000256" key="1">
    <source>
        <dbReference type="ARBA" id="ARBA00000085"/>
    </source>
</evidence>
<dbReference type="SUPFAM" id="SSF55874">
    <property type="entry name" value="ATPase domain of HSP90 chaperone/DNA topoisomerase II/histidine kinase"/>
    <property type="match status" value="1"/>
</dbReference>
<dbReference type="RefSeq" id="WP_395419015.1">
    <property type="nucleotide sequence ID" value="NZ_JBIPKE010000020.1"/>
</dbReference>
<dbReference type="Pfam" id="PF08448">
    <property type="entry name" value="PAS_4"/>
    <property type="match status" value="1"/>
</dbReference>
<feature type="domain" description="Response regulatory" evidence="11">
    <location>
        <begin position="2"/>
        <end position="117"/>
    </location>
</feature>
<keyword evidence="7" id="KW-0067">ATP-binding</keyword>
<organism evidence="14 15">
    <name type="scientific">Marinoscillum luteum</name>
    <dbReference type="NCBI Taxonomy" id="861051"/>
    <lineage>
        <taxon>Bacteria</taxon>
        <taxon>Pseudomonadati</taxon>
        <taxon>Bacteroidota</taxon>
        <taxon>Cytophagia</taxon>
        <taxon>Cytophagales</taxon>
        <taxon>Reichenbachiellaceae</taxon>
        <taxon>Marinoscillum</taxon>
    </lineage>
</organism>
<name>A0ABW7ND78_9BACT</name>
<dbReference type="SUPFAM" id="SSF52172">
    <property type="entry name" value="CheY-like"/>
    <property type="match status" value="1"/>
</dbReference>
<dbReference type="Proteomes" id="UP001610063">
    <property type="component" value="Unassembled WGS sequence"/>
</dbReference>
<dbReference type="Gene3D" id="3.30.450.20">
    <property type="entry name" value="PAS domain"/>
    <property type="match status" value="2"/>
</dbReference>
<gene>
    <name evidence="14" type="ORF">ACHKAR_19230</name>
</gene>
<evidence type="ECO:0000313" key="14">
    <source>
        <dbReference type="EMBL" id="MFH6985593.1"/>
    </source>
</evidence>
<dbReference type="InterPro" id="IPR035965">
    <property type="entry name" value="PAS-like_dom_sf"/>
</dbReference>
<dbReference type="CDD" id="cd00130">
    <property type="entry name" value="PAS"/>
    <property type="match status" value="1"/>
</dbReference>
<dbReference type="InterPro" id="IPR000700">
    <property type="entry name" value="PAS-assoc_C"/>
</dbReference>
<evidence type="ECO:0000259" key="13">
    <source>
        <dbReference type="PROSITE" id="PS50113"/>
    </source>
</evidence>
<dbReference type="Gene3D" id="1.20.5.1930">
    <property type="match status" value="1"/>
</dbReference>
<comment type="caution">
    <text evidence="14">The sequence shown here is derived from an EMBL/GenBank/DDBJ whole genome shotgun (WGS) entry which is preliminary data.</text>
</comment>
<dbReference type="SMART" id="SM00448">
    <property type="entry name" value="REC"/>
    <property type="match status" value="1"/>
</dbReference>
<dbReference type="PROSITE" id="PS50109">
    <property type="entry name" value="HIS_KIN"/>
    <property type="match status" value="1"/>
</dbReference>
<feature type="domain" description="PAS" evidence="12">
    <location>
        <begin position="135"/>
        <end position="179"/>
    </location>
</feature>
<dbReference type="Pfam" id="PF00072">
    <property type="entry name" value="Response_reg"/>
    <property type="match status" value="1"/>
</dbReference>